<evidence type="ECO:0000256" key="1">
    <source>
        <dbReference type="ARBA" id="ARBA00004196"/>
    </source>
</evidence>
<dbReference type="RefSeq" id="WP_144871141.1">
    <property type="nucleotide sequence ID" value="NZ_LR213925.1"/>
</dbReference>
<keyword evidence="4 6" id="KW-0732">Signal</keyword>
<dbReference type="PANTHER" id="PTHR30532:SF25">
    <property type="entry name" value="IRON(III) DICITRATE-BINDING PERIPLASMIC PROTEIN"/>
    <property type="match status" value="1"/>
</dbReference>
<dbReference type="Gene3D" id="3.40.50.1980">
    <property type="entry name" value="Nitrogenase molybdenum iron protein domain"/>
    <property type="match status" value="2"/>
</dbReference>
<protein>
    <submittedName>
        <fullName evidence="8">Periplasmic binding protein</fullName>
    </submittedName>
</protein>
<organism evidence="8 9">
    <name type="scientific">Hyella patelloides LEGE 07179</name>
    <dbReference type="NCBI Taxonomy" id="945734"/>
    <lineage>
        <taxon>Bacteria</taxon>
        <taxon>Bacillati</taxon>
        <taxon>Cyanobacteriota</taxon>
        <taxon>Cyanophyceae</taxon>
        <taxon>Pleurocapsales</taxon>
        <taxon>Hyellaceae</taxon>
        <taxon>Hyella</taxon>
    </lineage>
</organism>
<evidence type="ECO:0000256" key="3">
    <source>
        <dbReference type="ARBA" id="ARBA00022448"/>
    </source>
</evidence>
<dbReference type="GO" id="GO:0030288">
    <property type="term" value="C:outer membrane-bounded periplasmic space"/>
    <property type="evidence" value="ECO:0007669"/>
    <property type="project" value="TreeGrafter"/>
</dbReference>
<evidence type="ECO:0000313" key="9">
    <source>
        <dbReference type="Proteomes" id="UP000320055"/>
    </source>
</evidence>
<evidence type="ECO:0000256" key="2">
    <source>
        <dbReference type="ARBA" id="ARBA00008814"/>
    </source>
</evidence>
<dbReference type="InterPro" id="IPR002491">
    <property type="entry name" value="ABC_transptr_periplasmic_BD"/>
</dbReference>
<dbReference type="EMBL" id="CAACVJ010000084">
    <property type="protein sequence ID" value="VEP12959.1"/>
    <property type="molecule type" value="Genomic_DNA"/>
</dbReference>
<sequence>MQSFRNALKFFCLALLSFVFVAACYNSEPTVSPPIPDNGKLVTHALGETVVPLNPQRVVVLTSNALDNSLALGIKPVGSSFSGFAQRDGYGNFPAYLQDKTEGITNVGHADSPSLEKILALKPDLILGSKQTHQAISKQLSQIAPTVLTEYPSEKNLFLHGEALGKIQQAEKLRQELDNRFQEFQQQMGEKLATTEVSVLRFRPYRVRLYMNESFAGYVLDRAGLQRPTAQDQNKSYQAISIEAISAMDGDVIFYFQDNPENSQSTKIMQHPLWSQLEAVKKDRVYEISFDTWFLGNGILATNKAIDDLFQYLIKI</sequence>
<keyword evidence="9" id="KW-1185">Reference proteome</keyword>
<dbReference type="PROSITE" id="PS50983">
    <property type="entry name" value="FE_B12_PBP"/>
    <property type="match status" value="1"/>
</dbReference>
<evidence type="ECO:0000259" key="7">
    <source>
        <dbReference type="PROSITE" id="PS50983"/>
    </source>
</evidence>
<dbReference type="InterPro" id="IPR051313">
    <property type="entry name" value="Bact_iron-sidero_bind"/>
</dbReference>
<reference evidence="8 9" key="1">
    <citation type="submission" date="2019-01" db="EMBL/GenBank/DDBJ databases">
        <authorList>
            <person name="Brito A."/>
        </authorList>
    </citation>
    <scope>NUCLEOTIDE SEQUENCE [LARGE SCALE GENOMIC DNA]</scope>
    <source>
        <strain evidence="8">1</strain>
    </source>
</reference>
<feature type="signal peptide" evidence="6">
    <location>
        <begin position="1"/>
        <end position="22"/>
    </location>
</feature>
<feature type="chain" id="PRO_5021844299" evidence="6">
    <location>
        <begin position="23"/>
        <end position="316"/>
    </location>
</feature>
<keyword evidence="5" id="KW-0175">Coiled coil</keyword>
<evidence type="ECO:0000256" key="4">
    <source>
        <dbReference type="ARBA" id="ARBA00022729"/>
    </source>
</evidence>
<feature type="domain" description="Fe/B12 periplasmic-binding" evidence="7">
    <location>
        <begin position="57"/>
        <end position="316"/>
    </location>
</feature>
<evidence type="ECO:0000256" key="6">
    <source>
        <dbReference type="SAM" id="SignalP"/>
    </source>
</evidence>
<dbReference type="GO" id="GO:1901678">
    <property type="term" value="P:iron coordination entity transport"/>
    <property type="evidence" value="ECO:0007669"/>
    <property type="project" value="UniProtKB-ARBA"/>
</dbReference>
<comment type="subcellular location">
    <subcellularLocation>
        <location evidence="1">Cell envelope</location>
    </subcellularLocation>
</comment>
<evidence type="ECO:0000256" key="5">
    <source>
        <dbReference type="SAM" id="Coils"/>
    </source>
</evidence>
<accession>A0A563VNF8</accession>
<gene>
    <name evidence="8" type="ORF">H1P_1740004</name>
</gene>
<dbReference type="CDD" id="cd01146">
    <property type="entry name" value="FhuD"/>
    <property type="match status" value="1"/>
</dbReference>
<dbReference type="Pfam" id="PF01497">
    <property type="entry name" value="Peripla_BP_2"/>
    <property type="match status" value="1"/>
</dbReference>
<dbReference type="OrthoDB" id="418958at2"/>
<name>A0A563VNF8_9CYAN</name>
<feature type="coiled-coil region" evidence="5">
    <location>
        <begin position="160"/>
        <end position="187"/>
    </location>
</feature>
<comment type="similarity">
    <text evidence="2">Belongs to the bacterial solute-binding protein 8 family.</text>
</comment>
<evidence type="ECO:0000313" key="8">
    <source>
        <dbReference type="EMBL" id="VEP12959.1"/>
    </source>
</evidence>
<dbReference type="AlphaFoldDB" id="A0A563VNF8"/>
<dbReference type="PANTHER" id="PTHR30532">
    <property type="entry name" value="IRON III DICITRATE-BINDING PERIPLASMIC PROTEIN"/>
    <property type="match status" value="1"/>
</dbReference>
<proteinExistence type="inferred from homology"/>
<dbReference type="PROSITE" id="PS51257">
    <property type="entry name" value="PROKAR_LIPOPROTEIN"/>
    <property type="match status" value="1"/>
</dbReference>
<keyword evidence="3" id="KW-0813">Transport</keyword>
<dbReference type="SUPFAM" id="SSF53807">
    <property type="entry name" value="Helical backbone' metal receptor"/>
    <property type="match status" value="1"/>
</dbReference>
<dbReference type="Proteomes" id="UP000320055">
    <property type="component" value="Unassembled WGS sequence"/>
</dbReference>